<evidence type="ECO:0000313" key="2">
    <source>
        <dbReference type="EMBL" id="SSA35233.1"/>
    </source>
</evidence>
<proteinExistence type="predicted"/>
<reference evidence="3" key="1">
    <citation type="submission" date="2016-10" db="EMBL/GenBank/DDBJ databases">
        <authorList>
            <person name="Varghese N."/>
            <person name="Submissions S."/>
        </authorList>
    </citation>
    <scope>NUCLEOTIDE SEQUENCE [LARGE SCALE GENOMIC DNA]</scope>
    <source>
        <strain evidence="3">DSM 22951</strain>
    </source>
</reference>
<feature type="region of interest" description="Disordered" evidence="1">
    <location>
        <begin position="437"/>
        <end position="460"/>
    </location>
</feature>
<name>A0A2Y9C204_9MICO</name>
<organism evidence="2 3">
    <name type="scientific">Branchiibius hedensis</name>
    <dbReference type="NCBI Taxonomy" id="672460"/>
    <lineage>
        <taxon>Bacteria</taxon>
        <taxon>Bacillati</taxon>
        <taxon>Actinomycetota</taxon>
        <taxon>Actinomycetes</taxon>
        <taxon>Micrococcales</taxon>
        <taxon>Dermacoccaceae</taxon>
        <taxon>Branchiibius</taxon>
    </lineage>
</organism>
<keyword evidence="3" id="KW-1185">Reference proteome</keyword>
<dbReference type="AlphaFoldDB" id="A0A2Y9C204"/>
<evidence type="ECO:0000256" key="1">
    <source>
        <dbReference type="SAM" id="MobiDB-lite"/>
    </source>
</evidence>
<sequence>MLAAALVVAIVYAVVGNGRVESAVCQAVNSILQNDGSCGPASPPGKTDKDFEPDKCKYNEKGESYNSKVKIFFIEIGDNAGLVETVYSDGSVKLTATDGASVGATGGVGADVTFGKLEAGAKVNFGAGLQFDYGSTWSFDGPDGKKNADEFRKGLEDYLADQAAIQNSPTYSIYCAFGGCADPPRDPDSQMTSIKLTGDVSGTLGLSLTNKTGPDDNRTGESIPAAQVVGKISANSQWAVNTDNVTGDTTYTTSLGIDASVSSQLWTATWGTKGASAVTMAITKNKDGKVVGLKFVSTTEGGQAGGSAASGSTQAGKNSGGGSILTSTDATTATVITTDLSIDANDTAAQQTIANWLGGDTNYSWAGAIAAGGIDPSYADPKDPFQQLMHDRSKVSAVTYDNVKDTTAFGLNVKVGVALGFDFSLSDSESQATAASYLGAPDASGNRKPVPYSDCVKGSN</sequence>
<accession>A0A2Y9C204</accession>
<feature type="region of interest" description="Disordered" evidence="1">
    <location>
        <begin position="301"/>
        <end position="324"/>
    </location>
</feature>
<dbReference type="EMBL" id="UESZ01000001">
    <property type="protein sequence ID" value="SSA35233.1"/>
    <property type="molecule type" value="Genomic_DNA"/>
</dbReference>
<protein>
    <submittedName>
        <fullName evidence="2">Uncharacterized protein</fullName>
    </submittedName>
</protein>
<feature type="compositionally biased region" description="Low complexity" evidence="1">
    <location>
        <begin position="301"/>
        <end position="316"/>
    </location>
</feature>
<dbReference type="Proteomes" id="UP000250028">
    <property type="component" value="Unassembled WGS sequence"/>
</dbReference>
<evidence type="ECO:0000313" key="3">
    <source>
        <dbReference type="Proteomes" id="UP000250028"/>
    </source>
</evidence>
<gene>
    <name evidence="2" type="ORF">SAMN04489750_2583</name>
</gene>